<dbReference type="SUPFAM" id="SSF53383">
    <property type="entry name" value="PLP-dependent transferases"/>
    <property type="match status" value="1"/>
</dbReference>
<keyword evidence="2" id="KW-1185">Reference proteome</keyword>
<dbReference type="EnsemblProtists" id="EOD30327">
    <property type="protein sequence ID" value="EOD30327"/>
    <property type="gene ID" value="EMIHUDRAFT_233006"/>
</dbReference>
<dbReference type="InterPro" id="IPR015421">
    <property type="entry name" value="PyrdxlP-dep_Trfase_major"/>
</dbReference>
<dbReference type="STRING" id="2903.R1D5L6"/>
<reference evidence="2" key="1">
    <citation type="journal article" date="2013" name="Nature">
        <title>Pan genome of the phytoplankton Emiliania underpins its global distribution.</title>
        <authorList>
            <person name="Read B.A."/>
            <person name="Kegel J."/>
            <person name="Klute M.J."/>
            <person name="Kuo A."/>
            <person name="Lefebvre S.C."/>
            <person name="Maumus F."/>
            <person name="Mayer C."/>
            <person name="Miller J."/>
            <person name="Monier A."/>
            <person name="Salamov A."/>
            <person name="Young J."/>
            <person name="Aguilar M."/>
            <person name="Claverie J.M."/>
            <person name="Frickenhaus S."/>
            <person name="Gonzalez K."/>
            <person name="Herman E.K."/>
            <person name="Lin Y.C."/>
            <person name="Napier J."/>
            <person name="Ogata H."/>
            <person name="Sarno A.F."/>
            <person name="Shmutz J."/>
            <person name="Schroeder D."/>
            <person name="de Vargas C."/>
            <person name="Verret F."/>
            <person name="von Dassow P."/>
            <person name="Valentin K."/>
            <person name="Van de Peer Y."/>
            <person name="Wheeler G."/>
            <person name="Dacks J.B."/>
            <person name="Delwiche C.F."/>
            <person name="Dyhrman S.T."/>
            <person name="Glockner G."/>
            <person name="John U."/>
            <person name="Richards T."/>
            <person name="Worden A.Z."/>
            <person name="Zhang X."/>
            <person name="Grigoriev I.V."/>
            <person name="Allen A.E."/>
            <person name="Bidle K."/>
            <person name="Borodovsky M."/>
            <person name="Bowler C."/>
            <person name="Brownlee C."/>
            <person name="Cock J.M."/>
            <person name="Elias M."/>
            <person name="Gladyshev V.N."/>
            <person name="Groth M."/>
            <person name="Guda C."/>
            <person name="Hadaegh A."/>
            <person name="Iglesias-Rodriguez M.D."/>
            <person name="Jenkins J."/>
            <person name="Jones B.M."/>
            <person name="Lawson T."/>
            <person name="Leese F."/>
            <person name="Lindquist E."/>
            <person name="Lobanov A."/>
            <person name="Lomsadze A."/>
            <person name="Malik S.B."/>
            <person name="Marsh M.E."/>
            <person name="Mackinder L."/>
            <person name="Mock T."/>
            <person name="Mueller-Roeber B."/>
            <person name="Pagarete A."/>
            <person name="Parker M."/>
            <person name="Probert I."/>
            <person name="Quesneville H."/>
            <person name="Raines C."/>
            <person name="Rensing S.A."/>
            <person name="Riano-Pachon D.M."/>
            <person name="Richier S."/>
            <person name="Rokitta S."/>
            <person name="Shiraiwa Y."/>
            <person name="Soanes D.M."/>
            <person name="van der Giezen M."/>
            <person name="Wahlund T.M."/>
            <person name="Williams B."/>
            <person name="Wilson W."/>
            <person name="Wolfe G."/>
            <person name="Wurch L.L."/>
        </authorList>
    </citation>
    <scope>NUCLEOTIDE SEQUENCE</scope>
</reference>
<dbReference type="PaxDb" id="2903-EOD30327"/>
<dbReference type="Proteomes" id="UP000013827">
    <property type="component" value="Unassembled WGS sequence"/>
</dbReference>
<dbReference type="KEGG" id="ehx:EMIHUDRAFT_233006"/>
<name>A0A0D3K3J2_EMIH1</name>
<dbReference type="Gene3D" id="3.40.640.10">
    <property type="entry name" value="Type I PLP-dependent aspartate aminotransferase-like (Major domain)"/>
    <property type="match status" value="1"/>
</dbReference>
<dbReference type="GeneID" id="17275599"/>
<evidence type="ECO:0008006" key="3">
    <source>
        <dbReference type="Google" id="ProtNLM"/>
    </source>
</evidence>
<dbReference type="HOGENOM" id="CLU_2077541_0_0_1"/>
<dbReference type="RefSeq" id="XP_005782756.1">
    <property type="nucleotide sequence ID" value="XM_005782699.1"/>
</dbReference>
<dbReference type="InterPro" id="IPR015424">
    <property type="entry name" value="PyrdxlP-dep_Trfase"/>
</dbReference>
<protein>
    <recommendedName>
        <fullName evidence="3">Aminotransferase class I/classII domain-containing protein</fullName>
    </recommendedName>
</protein>
<dbReference type="eggNOG" id="ENOG502S8IW">
    <property type="taxonomic scope" value="Eukaryota"/>
</dbReference>
<accession>A0A0D3K3J2</accession>
<proteinExistence type="predicted"/>
<reference evidence="1" key="2">
    <citation type="submission" date="2024-10" db="UniProtKB">
        <authorList>
            <consortium name="EnsemblProtists"/>
        </authorList>
    </citation>
    <scope>IDENTIFICATION</scope>
</reference>
<evidence type="ECO:0000313" key="1">
    <source>
        <dbReference type="EnsemblProtists" id="EOD30327"/>
    </source>
</evidence>
<dbReference type="AlphaFoldDB" id="A0A0D3K3J2"/>
<sequence>MKRSFDRSVDLNPEVNEYADTNGEKVFRQAVASYYNHFFRQGKKSQYTWQNVAITSGGRSGLCRLMATLTNVNCGYFTPDYTAYSQLLGAFDGIAPIAISKDQEGYASADYLKERRPI</sequence>
<evidence type="ECO:0000313" key="2">
    <source>
        <dbReference type="Proteomes" id="UP000013827"/>
    </source>
</evidence>
<organism evidence="1 2">
    <name type="scientific">Emiliania huxleyi (strain CCMP1516)</name>
    <dbReference type="NCBI Taxonomy" id="280463"/>
    <lineage>
        <taxon>Eukaryota</taxon>
        <taxon>Haptista</taxon>
        <taxon>Haptophyta</taxon>
        <taxon>Prymnesiophyceae</taxon>
        <taxon>Isochrysidales</taxon>
        <taxon>Noelaerhabdaceae</taxon>
        <taxon>Emiliania</taxon>
    </lineage>
</organism>